<organism evidence="1 2">
    <name type="scientific">Coprinellus micaceus</name>
    <name type="common">Glistening ink-cap mushroom</name>
    <name type="synonym">Coprinus micaceus</name>
    <dbReference type="NCBI Taxonomy" id="71717"/>
    <lineage>
        <taxon>Eukaryota</taxon>
        <taxon>Fungi</taxon>
        <taxon>Dikarya</taxon>
        <taxon>Basidiomycota</taxon>
        <taxon>Agaricomycotina</taxon>
        <taxon>Agaricomycetes</taxon>
        <taxon>Agaricomycetidae</taxon>
        <taxon>Agaricales</taxon>
        <taxon>Agaricineae</taxon>
        <taxon>Psathyrellaceae</taxon>
        <taxon>Coprinellus</taxon>
    </lineage>
</organism>
<dbReference type="AlphaFoldDB" id="A0A4Y7S9P0"/>
<protein>
    <submittedName>
        <fullName evidence="1">Uncharacterized protein</fullName>
    </submittedName>
</protein>
<dbReference type="EMBL" id="QPFP01000277">
    <property type="protein sequence ID" value="TEB18218.1"/>
    <property type="molecule type" value="Genomic_DNA"/>
</dbReference>
<evidence type="ECO:0000313" key="2">
    <source>
        <dbReference type="Proteomes" id="UP000298030"/>
    </source>
</evidence>
<accession>A0A4Y7S9P0</accession>
<evidence type="ECO:0000313" key="1">
    <source>
        <dbReference type="EMBL" id="TEB18218.1"/>
    </source>
</evidence>
<keyword evidence="2" id="KW-1185">Reference proteome</keyword>
<comment type="caution">
    <text evidence="1">The sequence shown here is derived from an EMBL/GenBank/DDBJ whole genome shotgun (WGS) entry which is preliminary data.</text>
</comment>
<sequence length="84" mass="9604">MFKSFWASVTSENAFKCSTIFRSSLPLSLRKALSFRRIHESYRPRTRGSTYVFTTLNSTTNSPCGKVAREIYMNEHCADVLEDG</sequence>
<reference evidence="1 2" key="1">
    <citation type="journal article" date="2019" name="Nat. Ecol. Evol.">
        <title>Megaphylogeny resolves global patterns of mushroom evolution.</title>
        <authorList>
            <person name="Varga T."/>
            <person name="Krizsan K."/>
            <person name="Foldi C."/>
            <person name="Dima B."/>
            <person name="Sanchez-Garcia M."/>
            <person name="Sanchez-Ramirez S."/>
            <person name="Szollosi G.J."/>
            <person name="Szarkandi J.G."/>
            <person name="Papp V."/>
            <person name="Albert L."/>
            <person name="Andreopoulos W."/>
            <person name="Angelini C."/>
            <person name="Antonin V."/>
            <person name="Barry K.W."/>
            <person name="Bougher N.L."/>
            <person name="Buchanan P."/>
            <person name="Buyck B."/>
            <person name="Bense V."/>
            <person name="Catcheside P."/>
            <person name="Chovatia M."/>
            <person name="Cooper J."/>
            <person name="Damon W."/>
            <person name="Desjardin D."/>
            <person name="Finy P."/>
            <person name="Geml J."/>
            <person name="Haridas S."/>
            <person name="Hughes K."/>
            <person name="Justo A."/>
            <person name="Karasinski D."/>
            <person name="Kautmanova I."/>
            <person name="Kiss B."/>
            <person name="Kocsube S."/>
            <person name="Kotiranta H."/>
            <person name="LaButti K.M."/>
            <person name="Lechner B.E."/>
            <person name="Liimatainen K."/>
            <person name="Lipzen A."/>
            <person name="Lukacs Z."/>
            <person name="Mihaltcheva S."/>
            <person name="Morgado L.N."/>
            <person name="Niskanen T."/>
            <person name="Noordeloos M.E."/>
            <person name="Ohm R.A."/>
            <person name="Ortiz-Santana B."/>
            <person name="Ovrebo C."/>
            <person name="Racz N."/>
            <person name="Riley R."/>
            <person name="Savchenko A."/>
            <person name="Shiryaev A."/>
            <person name="Soop K."/>
            <person name="Spirin V."/>
            <person name="Szebenyi C."/>
            <person name="Tomsovsky M."/>
            <person name="Tulloss R.E."/>
            <person name="Uehling J."/>
            <person name="Grigoriev I.V."/>
            <person name="Vagvolgyi C."/>
            <person name="Papp T."/>
            <person name="Martin F.M."/>
            <person name="Miettinen O."/>
            <person name="Hibbett D.S."/>
            <person name="Nagy L.G."/>
        </authorList>
    </citation>
    <scope>NUCLEOTIDE SEQUENCE [LARGE SCALE GENOMIC DNA]</scope>
    <source>
        <strain evidence="1 2">FP101781</strain>
    </source>
</reference>
<dbReference type="Proteomes" id="UP000298030">
    <property type="component" value="Unassembled WGS sequence"/>
</dbReference>
<name>A0A4Y7S9P0_COPMI</name>
<gene>
    <name evidence="1" type="ORF">FA13DRAFT_660902</name>
</gene>
<proteinExistence type="predicted"/>